<organism evidence="1 2">
    <name type="scientific">Haloferax mediterranei (strain ATCC 33500 / DSM 1411 / JCM 8866 / NBRC 14739 / NCIMB 2177 / R-4)</name>
    <name type="common">Halobacterium mediterranei</name>
    <dbReference type="NCBI Taxonomy" id="523841"/>
    <lineage>
        <taxon>Archaea</taxon>
        <taxon>Methanobacteriati</taxon>
        <taxon>Methanobacteriota</taxon>
        <taxon>Stenosarchaea group</taxon>
        <taxon>Halobacteria</taxon>
        <taxon>Halobacteriales</taxon>
        <taxon>Haloferacaceae</taxon>
        <taxon>Haloferax</taxon>
    </lineage>
</organism>
<dbReference type="SUPFAM" id="SSF53649">
    <property type="entry name" value="Alkaline phosphatase-like"/>
    <property type="match status" value="1"/>
</dbReference>
<dbReference type="RefSeq" id="WP_137685646.1">
    <property type="nucleotide sequence ID" value="NC_017941.2"/>
</dbReference>
<dbReference type="EMBL" id="CP039139">
    <property type="protein sequence ID" value="QCQ73915.1"/>
    <property type="molecule type" value="Genomic_DNA"/>
</dbReference>
<dbReference type="AlphaFoldDB" id="A0A4P8P0L2"/>
<gene>
    <name evidence="1" type="ORF">E6P09_00940</name>
</gene>
<name>A0A4P8P0L2_HALMT</name>
<dbReference type="GeneID" id="43882262"/>
<evidence type="ECO:0000313" key="1">
    <source>
        <dbReference type="EMBL" id="QCQ73915.1"/>
    </source>
</evidence>
<sequence>MKEEYDFLPDKIDSIWSLGSGSAEWIAQTFSEDYADEIADTAYVSTNGFTEWVLNHREMPSEKGWFDISKWDTVHPEDFKLLHYIKDDAPELDFYRYVPTKYINERAIAAKQQIDPERLVIHYQQPHDPYAHEALSEGRELTEYEKKPLRHLARGECSREKAWGDYIQELRAGLDGVEDLLESIDADKVVITADHGEAFGEYNIHRHPLGIPIPELRRVPWVETSAERMKDVDVNYNFESDKMGTKDEILDHLANLGYR</sequence>
<accession>A0A4P8P0L2</accession>
<dbReference type="OrthoDB" id="100846at2157"/>
<dbReference type="InterPro" id="IPR017850">
    <property type="entry name" value="Alkaline_phosphatase_core_sf"/>
</dbReference>
<reference evidence="1 2" key="1">
    <citation type="submission" date="2019-04" db="EMBL/GenBank/DDBJ databases">
        <title>Methylomes of two halophilic Archaea, Haloarcula marismortui and Haloferax mediterranei.</title>
        <authorList>
            <person name="DasSarma S."/>
            <person name="DasSarma P."/>
            <person name="DasSarma S."/>
            <person name="Fomenkov A."/>
            <person name="Vincze T."/>
            <person name="Anton B.P."/>
            <person name="Roberts R.J."/>
        </authorList>
    </citation>
    <scope>NUCLEOTIDE SEQUENCE [LARGE SCALE GENOMIC DNA]</scope>
    <source>
        <strain evidence="2">ATCC 33500 / DSM 1411 / JCM 8866 / NBRC 14739 / NCIMB 2177 / R-4</strain>
    </source>
</reference>
<dbReference type="Proteomes" id="UP000299011">
    <property type="component" value="Chromosome"/>
</dbReference>
<dbReference type="Gene3D" id="3.40.720.10">
    <property type="entry name" value="Alkaline Phosphatase, subunit A"/>
    <property type="match status" value="1"/>
</dbReference>
<evidence type="ECO:0008006" key="3">
    <source>
        <dbReference type="Google" id="ProtNLM"/>
    </source>
</evidence>
<protein>
    <recommendedName>
        <fullName evidence="3">Sulfatase N-terminal domain-containing protein</fullName>
    </recommendedName>
</protein>
<evidence type="ECO:0000313" key="2">
    <source>
        <dbReference type="Proteomes" id="UP000299011"/>
    </source>
</evidence>
<proteinExistence type="predicted"/>